<dbReference type="HOGENOM" id="CLU_2348040_0_0_1"/>
<organism evidence="2 3">
    <name type="scientific">Sphaerobolus stellatus (strain SS14)</name>
    <dbReference type="NCBI Taxonomy" id="990650"/>
    <lineage>
        <taxon>Eukaryota</taxon>
        <taxon>Fungi</taxon>
        <taxon>Dikarya</taxon>
        <taxon>Basidiomycota</taxon>
        <taxon>Agaricomycotina</taxon>
        <taxon>Agaricomycetes</taxon>
        <taxon>Phallomycetidae</taxon>
        <taxon>Geastrales</taxon>
        <taxon>Sphaerobolaceae</taxon>
        <taxon>Sphaerobolus</taxon>
    </lineage>
</organism>
<dbReference type="AlphaFoldDB" id="A0A0C9TL54"/>
<accession>A0A0C9TL54</accession>
<reference evidence="2 3" key="1">
    <citation type="submission" date="2014-06" db="EMBL/GenBank/DDBJ databases">
        <title>Evolutionary Origins and Diversification of the Mycorrhizal Mutualists.</title>
        <authorList>
            <consortium name="DOE Joint Genome Institute"/>
            <consortium name="Mycorrhizal Genomics Consortium"/>
            <person name="Kohler A."/>
            <person name="Kuo A."/>
            <person name="Nagy L.G."/>
            <person name="Floudas D."/>
            <person name="Copeland A."/>
            <person name="Barry K.W."/>
            <person name="Cichocki N."/>
            <person name="Veneault-Fourrey C."/>
            <person name="LaButti K."/>
            <person name="Lindquist E.A."/>
            <person name="Lipzen A."/>
            <person name="Lundell T."/>
            <person name="Morin E."/>
            <person name="Murat C."/>
            <person name="Riley R."/>
            <person name="Ohm R."/>
            <person name="Sun H."/>
            <person name="Tunlid A."/>
            <person name="Henrissat B."/>
            <person name="Grigoriev I.V."/>
            <person name="Hibbett D.S."/>
            <person name="Martin F."/>
        </authorList>
    </citation>
    <scope>NUCLEOTIDE SEQUENCE [LARGE SCALE GENOMIC DNA]</scope>
    <source>
        <strain evidence="2 3">SS14</strain>
    </source>
</reference>
<proteinExistence type="predicted"/>
<feature type="compositionally biased region" description="Polar residues" evidence="1">
    <location>
        <begin position="1"/>
        <end position="11"/>
    </location>
</feature>
<dbReference type="EMBL" id="KN837259">
    <property type="protein sequence ID" value="KIJ30558.1"/>
    <property type="molecule type" value="Genomic_DNA"/>
</dbReference>
<gene>
    <name evidence="2" type="ORF">M422DRAFT_36519</name>
</gene>
<name>A0A0C9TL54_SPHS4</name>
<feature type="region of interest" description="Disordered" evidence="1">
    <location>
        <begin position="1"/>
        <end position="21"/>
    </location>
</feature>
<keyword evidence="3" id="KW-1185">Reference proteome</keyword>
<sequence>MFTQSQSTSRPQPGYSVKLQRSTQENCWPIVDASASNPLAVPTISSSAHPQPTGTKRYRPFASVLKIAPDLMASVLQLGWYRIFSDPNIEERFQSTI</sequence>
<dbReference type="Proteomes" id="UP000054279">
    <property type="component" value="Unassembled WGS sequence"/>
</dbReference>
<evidence type="ECO:0000313" key="3">
    <source>
        <dbReference type="Proteomes" id="UP000054279"/>
    </source>
</evidence>
<protein>
    <submittedName>
        <fullName evidence="2">Uncharacterized protein</fullName>
    </submittedName>
</protein>
<evidence type="ECO:0000256" key="1">
    <source>
        <dbReference type="SAM" id="MobiDB-lite"/>
    </source>
</evidence>
<evidence type="ECO:0000313" key="2">
    <source>
        <dbReference type="EMBL" id="KIJ30558.1"/>
    </source>
</evidence>